<dbReference type="GO" id="GO:0051287">
    <property type="term" value="F:NAD binding"/>
    <property type="evidence" value="ECO:0007669"/>
    <property type="project" value="InterPro"/>
</dbReference>
<feature type="transmembrane region" description="Helical" evidence="1">
    <location>
        <begin position="73"/>
        <end position="93"/>
    </location>
</feature>
<sequence length="163" mass="18131">MRFASSRRAQMLGLGTSIWRDQREIDNEFGNGFGFDLISVFDIYTGHLPFQVKTVSPSLCISPSILSGLRSALYLYFMIPLSVVVAWIMGIEMDLDFSLLKTGCLAFTIIVTAFTLQVVVLGGGSFGTAMAVHVANRKAQLEVQMLVRDPQVCFSINERHCNW</sequence>
<evidence type="ECO:0000313" key="3">
    <source>
        <dbReference type="EMBL" id="KAK7251915.1"/>
    </source>
</evidence>
<comment type="caution">
    <text evidence="3">The sequence shown here is derived from an EMBL/GenBank/DDBJ whole genome shotgun (WGS) entry which is preliminary data.</text>
</comment>
<feature type="transmembrane region" description="Helical" evidence="1">
    <location>
        <begin position="105"/>
        <end position="132"/>
    </location>
</feature>
<evidence type="ECO:0000256" key="1">
    <source>
        <dbReference type="SAM" id="Phobius"/>
    </source>
</evidence>
<evidence type="ECO:0000259" key="2">
    <source>
        <dbReference type="Pfam" id="PF01210"/>
    </source>
</evidence>
<dbReference type="GO" id="GO:0016616">
    <property type="term" value="F:oxidoreductase activity, acting on the CH-OH group of donors, NAD or NADP as acceptor"/>
    <property type="evidence" value="ECO:0007669"/>
    <property type="project" value="InterPro"/>
</dbReference>
<dbReference type="AlphaFoldDB" id="A0AAN9HTU5"/>
<evidence type="ECO:0000313" key="4">
    <source>
        <dbReference type="Proteomes" id="UP001372338"/>
    </source>
</evidence>
<dbReference type="GO" id="GO:0046168">
    <property type="term" value="P:glycerol-3-phosphate catabolic process"/>
    <property type="evidence" value="ECO:0007669"/>
    <property type="project" value="InterPro"/>
</dbReference>
<keyword evidence="1" id="KW-0472">Membrane</keyword>
<proteinExistence type="predicted"/>
<feature type="domain" description="Glycerol-3-phosphate dehydrogenase NAD-dependent N-terminal" evidence="2">
    <location>
        <begin position="118"/>
        <end position="162"/>
    </location>
</feature>
<reference evidence="3 4" key="1">
    <citation type="submission" date="2024-01" db="EMBL/GenBank/DDBJ databases">
        <title>The genomes of 5 underutilized Papilionoideae crops provide insights into root nodulation and disease resistanc.</title>
        <authorList>
            <person name="Yuan L."/>
        </authorList>
    </citation>
    <scope>NUCLEOTIDE SEQUENCE [LARGE SCALE GENOMIC DNA]</scope>
    <source>
        <strain evidence="3">ZHUSHIDOU_FW_LH</strain>
        <tissue evidence="3">Leaf</tissue>
    </source>
</reference>
<gene>
    <name evidence="3" type="ORF">RIF29_35525</name>
</gene>
<dbReference type="InterPro" id="IPR011128">
    <property type="entry name" value="G3P_DH_NAD-dep_N"/>
</dbReference>
<dbReference type="Gene3D" id="3.40.50.720">
    <property type="entry name" value="NAD(P)-binding Rossmann-like Domain"/>
    <property type="match status" value="1"/>
</dbReference>
<dbReference type="Pfam" id="PF01210">
    <property type="entry name" value="NAD_Gly3P_dh_N"/>
    <property type="match status" value="1"/>
</dbReference>
<keyword evidence="1" id="KW-1133">Transmembrane helix</keyword>
<keyword evidence="4" id="KW-1185">Reference proteome</keyword>
<dbReference type="EMBL" id="JAYWIO010000007">
    <property type="protein sequence ID" value="KAK7251915.1"/>
    <property type="molecule type" value="Genomic_DNA"/>
</dbReference>
<accession>A0AAN9HTU5</accession>
<dbReference type="Proteomes" id="UP001372338">
    <property type="component" value="Unassembled WGS sequence"/>
</dbReference>
<name>A0AAN9HTU5_CROPI</name>
<keyword evidence="1" id="KW-0812">Transmembrane</keyword>
<organism evidence="3 4">
    <name type="scientific">Crotalaria pallida</name>
    <name type="common">Smooth rattlebox</name>
    <name type="synonym">Crotalaria striata</name>
    <dbReference type="NCBI Taxonomy" id="3830"/>
    <lineage>
        <taxon>Eukaryota</taxon>
        <taxon>Viridiplantae</taxon>
        <taxon>Streptophyta</taxon>
        <taxon>Embryophyta</taxon>
        <taxon>Tracheophyta</taxon>
        <taxon>Spermatophyta</taxon>
        <taxon>Magnoliopsida</taxon>
        <taxon>eudicotyledons</taxon>
        <taxon>Gunneridae</taxon>
        <taxon>Pentapetalae</taxon>
        <taxon>rosids</taxon>
        <taxon>fabids</taxon>
        <taxon>Fabales</taxon>
        <taxon>Fabaceae</taxon>
        <taxon>Papilionoideae</taxon>
        <taxon>50 kb inversion clade</taxon>
        <taxon>genistoids sensu lato</taxon>
        <taxon>core genistoids</taxon>
        <taxon>Crotalarieae</taxon>
        <taxon>Crotalaria</taxon>
    </lineage>
</organism>
<protein>
    <recommendedName>
        <fullName evidence="2">Glycerol-3-phosphate dehydrogenase NAD-dependent N-terminal domain-containing protein</fullName>
    </recommendedName>
</protein>